<dbReference type="EMBL" id="JAQQWI010000001">
    <property type="protein sequence ID" value="KAK8040253.1"/>
    <property type="molecule type" value="Genomic_DNA"/>
</dbReference>
<dbReference type="PANTHER" id="PTHR45348">
    <property type="entry name" value="HYPOTHETICAL OXIDOREDUCTASE (EUROFUNG)"/>
    <property type="match status" value="1"/>
</dbReference>
<feature type="domain" description="Enoyl reductase (ER)" evidence="3">
    <location>
        <begin position="10"/>
        <end position="268"/>
    </location>
</feature>
<dbReference type="Gene3D" id="3.40.50.720">
    <property type="entry name" value="NAD(P)-binding Rossmann-like Domain"/>
    <property type="match status" value="1"/>
</dbReference>
<dbReference type="InterPro" id="IPR013149">
    <property type="entry name" value="ADH-like_C"/>
</dbReference>
<dbReference type="InterPro" id="IPR013154">
    <property type="entry name" value="ADH-like_N"/>
</dbReference>
<dbReference type="SMART" id="SM00829">
    <property type="entry name" value="PKS_ER"/>
    <property type="match status" value="1"/>
</dbReference>
<accession>A0ABR1T100</accession>
<comment type="similarity">
    <text evidence="1">Belongs to the zinc-containing alcohol dehydrogenase family.</text>
</comment>
<sequence>MRAVIIKEHGVAALENIQEPAVRQGYFKIKTVAMALNPTDVNHVDRTGRVGGIVGCDVSGVVVKVGEGRKTQVKKGDAVYGQCHGANMSCATDGAFAEYALVRDGHLAKIPEGLRFEEAATLGLGITTVGQALYMTLGLPLPGDETSLKTPVYVLIYGGSTATGTIAIQFAKASGLSVVTTASPANFDLVKSRGADAVFDYHDPQCARRIKEYTHNSLHHVLDCISTEASYHIVAEAMPERAEIPMQVVALRLTDTWPRPDIQATPILAYTTFGEAFTKFDMDIPVMPSHYEFGVTFWKLAAELIAAGRVVPHPVALRDGGLAGIPFGLAELRHRHANGVKLVYHVTDTS</sequence>
<dbReference type="PANTHER" id="PTHR45348:SF2">
    <property type="entry name" value="ZINC-TYPE ALCOHOL DEHYDROGENASE-LIKE PROTEIN C2E1P3.01"/>
    <property type="match status" value="1"/>
</dbReference>
<gene>
    <name evidence="4" type="ORF">PG991_000041</name>
</gene>
<reference evidence="4 5" key="1">
    <citation type="submission" date="2023-01" db="EMBL/GenBank/DDBJ databases">
        <title>Analysis of 21 Apiospora genomes using comparative genomics revels a genus with tremendous synthesis potential of carbohydrate active enzymes and secondary metabolites.</title>
        <authorList>
            <person name="Sorensen T."/>
        </authorList>
    </citation>
    <scope>NUCLEOTIDE SEQUENCE [LARGE SCALE GENOMIC DNA]</scope>
    <source>
        <strain evidence="4 5">CBS 20057</strain>
    </source>
</reference>
<dbReference type="InterPro" id="IPR011032">
    <property type="entry name" value="GroES-like_sf"/>
</dbReference>
<dbReference type="InterPro" id="IPR020843">
    <property type="entry name" value="ER"/>
</dbReference>
<dbReference type="SUPFAM" id="SSF50129">
    <property type="entry name" value="GroES-like"/>
    <property type="match status" value="1"/>
</dbReference>
<keyword evidence="2" id="KW-0560">Oxidoreductase</keyword>
<dbReference type="Gene3D" id="3.90.180.10">
    <property type="entry name" value="Medium-chain alcohol dehydrogenases, catalytic domain"/>
    <property type="match status" value="1"/>
</dbReference>
<dbReference type="Pfam" id="PF00107">
    <property type="entry name" value="ADH_zinc_N"/>
    <property type="match status" value="1"/>
</dbReference>
<keyword evidence="5" id="KW-1185">Reference proteome</keyword>
<evidence type="ECO:0000313" key="4">
    <source>
        <dbReference type="EMBL" id="KAK8040253.1"/>
    </source>
</evidence>
<evidence type="ECO:0000256" key="2">
    <source>
        <dbReference type="ARBA" id="ARBA00023002"/>
    </source>
</evidence>
<dbReference type="Proteomes" id="UP001396898">
    <property type="component" value="Unassembled WGS sequence"/>
</dbReference>
<dbReference type="CDD" id="cd08249">
    <property type="entry name" value="enoyl_reductase_like"/>
    <property type="match status" value="1"/>
</dbReference>
<dbReference type="InterPro" id="IPR047122">
    <property type="entry name" value="Trans-enoyl_RdTase-like"/>
</dbReference>
<proteinExistence type="inferred from homology"/>
<protein>
    <recommendedName>
        <fullName evidence="3">Enoyl reductase (ER) domain-containing protein</fullName>
    </recommendedName>
</protein>
<organism evidence="4 5">
    <name type="scientific">Apiospora marii</name>
    <dbReference type="NCBI Taxonomy" id="335849"/>
    <lineage>
        <taxon>Eukaryota</taxon>
        <taxon>Fungi</taxon>
        <taxon>Dikarya</taxon>
        <taxon>Ascomycota</taxon>
        <taxon>Pezizomycotina</taxon>
        <taxon>Sordariomycetes</taxon>
        <taxon>Xylariomycetidae</taxon>
        <taxon>Amphisphaeriales</taxon>
        <taxon>Apiosporaceae</taxon>
        <taxon>Apiospora</taxon>
    </lineage>
</organism>
<dbReference type="SUPFAM" id="SSF51735">
    <property type="entry name" value="NAD(P)-binding Rossmann-fold domains"/>
    <property type="match status" value="1"/>
</dbReference>
<comment type="caution">
    <text evidence="4">The sequence shown here is derived from an EMBL/GenBank/DDBJ whole genome shotgun (WGS) entry which is preliminary data.</text>
</comment>
<dbReference type="InterPro" id="IPR036291">
    <property type="entry name" value="NAD(P)-bd_dom_sf"/>
</dbReference>
<evidence type="ECO:0000313" key="5">
    <source>
        <dbReference type="Proteomes" id="UP001396898"/>
    </source>
</evidence>
<evidence type="ECO:0000256" key="1">
    <source>
        <dbReference type="ARBA" id="ARBA00008072"/>
    </source>
</evidence>
<evidence type="ECO:0000259" key="3">
    <source>
        <dbReference type="SMART" id="SM00829"/>
    </source>
</evidence>
<name>A0ABR1T100_9PEZI</name>
<dbReference type="Pfam" id="PF08240">
    <property type="entry name" value="ADH_N"/>
    <property type="match status" value="1"/>
</dbReference>